<feature type="region of interest" description="Disordered" evidence="1">
    <location>
        <begin position="176"/>
        <end position="240"/>
    </location>
</feature>
<feature type="domain" description="DDE-1" evidence="2">
    <location>
        <begin position="64"/>
        <end position="182"/>
    </location>
</feature>
<dbReference type="Gene3D" id="3.30.420.10">
    <property type="entry name" value="Ribonuclease H-like superfamily/Ribonuclease H"/>
    <property type="match status" value="1"/>
</dbReference>
<dbReference type="InterPro" id="IPR004875">
    <property type="entry name" value="DDE_SF_endonuclease_dom"/>
</dbReference>
<evidence type="ECO:0000313" key="3">
    <source>
        <dbReference type="EMBL" id="GFR67285.1"/>
    </source>
</evidence>
<evidence type="ECO:0000256" key="1">
    <source>
        <dbReference type="SAM" id="MobiDB-lite"/>
    </source>
</evidence>
<evidence type="ECO:0000259" key="2">
    <source>
        <dbReference type="Pfam" id="PF03184"/>
    </source>
</evidence>
<name>A0AAV4F3E9_9GAST</name>
<reference evidence="3 4" key="1">
    <citation type="journal article" date="2021" name="Elife">
        <title>Chloroplast acquisition without the gene transfer in kleptoplastic sea slugs, Plakobranchus ocellatus.</title>
        <authorList>
            <person name="Maeda T."/>
            <person name="Takahashi S."/>
            <person name="Yoshida T."/>
            <person name="Shimamura S."/>
            <person name="Takaki Y."/>
            <person name="Nagai Y."/>
            <person name="Toyoda A."/>
            <person name="Suzuki Y."/>
            <person name="Arimoto A."/>
            <person name="Ishii H."/>
            <person name="Satoh N."/>
            <person name="Nishiyama T."/>
            <person name="Hasebe M."/>
            <person name="Maruyama T."/>
            <person name="Minagawa J."/>
            <person name="Obokata J."/>
            <person name="Shigenobu S."/>
        </authorList>
    </citation>
    <scope>NUCLEOTIDE SEQUENCE [LARGE SCALE GENOMIC DNA]</scope>
</reference>
<keyword evidence="4" id="KW-1185">Reference proteome</keyword>
<dbReference type="Proteomes" id="UP000762676">
    <property type="component" value="Unassembled WGS sequence"/>
</dbReference>
<protein>
    <submittedName>
        <fullName evidence="3">Tigger transposable element-derived protein 2</fullName>
    </submittedName>
</protein>
<sequence>MLNEVTVGRYFDDLGRLLDSLGLKEKPSQTWNCDETGLQFTHNPSCVIAKKGSKTLHARTPNSKENVTVLACMNASGSAMPPMCVVKGKTVKSVQGFATHDTPKDTAWTFQESAWMCDVLGEEWFRHVFLRQCGPARPQVLLLDSHSSHEVVELLYLAQQENIHLVALPPYTTQELQPLDKERERMEKKEKAEKKERKKEERKRKAQEKKDEKNRKQAAARAKRAKVVPSAESVNTDVMQ</sequence>
<proteinExistence type="predicted"/>
<organism evidence="3 4">
    <name type="scientific">Elysia marginata</name>
    <dbReference type="NCBI Taxonomy" id="1093978"/>
    <lineage>
        <taxon>Eukaryota</taxon>
        <taxon>Metazoa</taxon>
        <taxon>Spiralia</taxon>
        <taxon>Lophotrochozoa</taxon>
        <taxon>Mollusca</taxon>
        <taxon>Gastropoda</taxon>
        <taxon>Heterobranchia</taxon>
        <taxon>Euthyneura</taxon>
        <taxon>Panpulmonata</taxon>
        <taxon>Sacoglossa</taxon>
        <taxon>Placobranchoidea</taxon>
        <taxon>Plakobranchidae</taxon>
        <taxon>Elysia</taxon>
    </lineage>
</organism>
<feature type="compositionally biased region" description="Basic and acidic residues" evidence="1">
    <location>
        <begin position="178"/>
        <end position="199"/>
    </location>
</feature>
<comment type="caution">
    <text evidence="3">The sequence shown here is derived from an EMBL/GenBank/DDBJ whole genome shotgun (WGS) entry which is preliminary data.</text>
</comment>
<dbReference type="InterPro" id="IPR050863">
    <property type="entry name" value="CenT-Element_Derived"/>
</dbReference>
<gene>
    <name evidence="3" type="ORF">ElyMa_000249500</name>
</gene>
<dbReference type="GO" id="GO:0003677">
    <property type="term" value="F:DNA binding"/>
    <property type="evidence" value="ECO:0007669"/>
    <property type="project" value="TreeGrafter"/>
</dbReference>
<evidence type="ECO:0000313" key="4">
    <source>
        <dbReference type="Proteomes" id="UP000762676"/>
    </source>
</evidence>
<dbReference type="EMBL" id="BMAT01000493">
    <property type="protein sequence ID" value="GFR67285.1"/>
    <property type="molecule type" value="Genomic_DNA"/>
</dbReference>
<accession>A0AAV4F3E9</accession>
<dbReference type="GO" id="GO:0005634">
    <property type="term" value="C:nucleus"/>
    <property type="evidence" value="ECO:0007669"/>
    <property type="project" value="TreeGrafter"/>
</dbReference>
<dbReference type="PANTHER" id="PTHR19303">
    <property type="entry name" value="TRANSPOSON"/>
    <property type="match status" value="1"/>
</dbReference>
<dbReference type="PANTHER" id="PTHR19303:SF74">
    <property type="entry name" value="POGO TRANSPOSABLE ELEMENT WITH KRAB DOMAIN"/>
    <property type="match status" value="1"/>
</dbReference>
<dbReference type="InterPro" id="IPR036397">
    <property type="entry name" value="RNaseH_sf"/>
</dbReference>
<feature type="compositionally biased region" description="Basic residues" evidence="1">
    <location>
        <begin position="216"/>
        <end position="226"/>
    </location>
</feature>
<dbReference type="Pfam" id="PF03184">
    <property type="entry name" value="DDE_1"/>
    <property type="match status" value="1"/>
</dbReference>
<dbReference type="AlphaFoldDB" id="A0AAV4F3E9"/>